<dbReference type="EMBL" id="JPOS01000035">
    <property type="protein sequence ID" value="KGE87421.1"/>
    <property type="molecule type" value="Genomic_DNA"/>
</dbReference>
<feature type="region of interest" description="Disordered" evidence="1">
    <location>
        <begin position="254"/>
        <end position="275"/>
    </location>
</feature>
<accession>A0A098S5V3</accession>
<dbReference type="RefSeq" id="WP_044221746.1">
    <property type="nucleotide sequence ID" value="NZ_JPOS01000035.1"/>
</dbReference>
<dbReference type="Proteomes" id="UP000029736">
    <property type="component" value="Unassembled WGS sequence"/>
</dbReference>
<protein>
    <recommendedName>
        <fullName evidence="4">ISKra4 family transposase</fullName>
    </recommendedName>
</protein>
<proteinExistence type="predicted"/>
<organism evidence="2 3">
    <name type="scientific">Phaeodactylibacter xiamenensis</name>
    <dbReference type="NCBI Taxonomy" id="1524460"/>
    <lineage>
        <taxon>Bacteria</taxon>
        <taxon>Pseudomonadati</taxon>
        <taxon>Bacteroidota</taxon>
        <taxon>Saprospiria</taxon>
        <taxon>Saprospirales</taxon>
        <taxon>Haliscomenobacteraceae</taxon>
        <taxon>Phaeodactylibacter</taxon>
    </lineage>
</organism>
<evidence type="ECO:0000256" key="1">
    <source>
        <dbReference type="SAM" id="MobiDB-lite"/>
    </source>
</evidence>
<dbReference type="AlphaFoldDB" id="A0A098S5V3"/>
<name>A0A098S5V3_9BACT</name>
<dbReference type="STRING" id="1524460.IX84_14435"/>
<sequence length="494" mass="55868">MEKQQLTQRLNQKFEELVCLSDGYVESSDAMHDIEKGLLSELLSIGLLLLRYIIAGKLKQCKSYEFDVDNQAACQSKGKKARRYLSLFGPLSIQRPSHWASDKGVVYKLDEHLQLPRGSYWSYNIQELVGESASENDFRESVHLFNKLLNLDLRWESSVRNTLNLGQYVEAYYEARPAKAEPEAVCFSASFDGKGVPKVRKPKARSGNPKARLGKGEKPGTKQMATVSVTSSFKPKQRSVKAIADALMGVENEPQKIKKKPKQEQRSKKNGWHENIHRRAFLAGQDKAVDYGIQDIKNRISHTDSRFVVPIDAGIGLEDKVLGAVKKYGLEDAFDGIILDIIHVLEYVWAAATAVFGEQSKLRTPWVRDMLTDLLNSKTQKVIDDLVAIRDKTKLSKSKSQQLNKAITYFTNHQHKMDYLAFIKKGYPISSAMAESTCGHLVKERMEQSGMRWSSDSAQKVMDLRAVKLNGDMEDFVQFVVGSERKIRLRKMAA</sequence>
<dbReference type="NCBIfam" id="NF033572">
    <property type="entry name" value="transpos_ISKra4"/>
    <property type="match status" value="1"/>
</dbReference>
<evidence type="ECO:0000313" key="3">
    <source>
        <dbReference type="Proteomes" id="UP000029736"/>
    </source>
</evidence>
<feature type="region of interest" description="Disordered" evidence="1">
    <location>
        <begin position="197"/>
        <end position="231"/>
    </location>
</feature>
<gene>
    <name evidence="2" type="ORF">IX84_14435</name>
</gene>
<evidence type="ECO:0000313" key="2">
    <source>
        <dbReference type="EMBL" id="KGE87421.1"/>
    </source>
</evidence>
<evidence type="ECO:0008006" key="4">
    <source>
        <dbReference type="Google" id="ProtNLM"/>
    </source>
</evidence>
<reference evidence="2 3" key="1">
    <citation type="journal article" date="2014" name="Int. J. Syst. Evol. Microbiol.">
        <title>Phaeodactylibacter xiamenensis gen. nov., sp. nov., a member of the family Saprospiraceae isolated from the marine alga Phaeodactylum tricornutum.</title>
        <authorList>
            <person name="Chen Z.Jr."/>
            <person name="Lei X."/>
            <person name="Lai Q."/>
            <person name="Li Y."/>
            <person name="Zhang B."/>
            <person name="Zhang J."/>
            <person name="Zhang H."/>
            <person name="Yang L."/>
            <person name="Zheng W."/>
            <person name="Tian Y."/>
            <person name="Yu Z."/>
            <person name="Xu H.Jr."/>
            <person name="Zheng T."/>
        </authorList>
    </citation>
    <scope>NUCLEOTIDE SEQUENCE [LARGE SCALE GENOMIC DNA]</scope>
    <source>
        <strain evidence="2 3">KD52</strain>
    </source>
</reference>
<feature type="compositionally biased region" description="Basic and acidic residues" evidence="1">
    <location>
        <begin position="262"/>
        <end position="275"/>
    </location>
</feature>
<keyword evidence="3" id="KW-1185">Reference proteome</keyword>
<dbReference type="OrthoDB" id="147749at2"/>
<comment type="caution">
    <text evidence="2">The sequence shown here is derived from an EMBL/GenBank/DDBJ whole genome shotgun (WGS) entry which is preliminary data.</text>
</comment>